<sequence>MNECFFFLHTDAILLLRAPVSLRRAPLISPRNGGDGPESKSGTTERRSAHDRHLQGHGGGLLGSIAGQRRSAGRAFGMIELPYC</sequence>
<feature type="compositionally biased region" description="Basic and acidic residues" evidence="1">
    <location>
        <begin position="43"/>
        <end position="54"/>
    </location>
</feature>
<feature type="region of interest" description="Disordered" evidence="1">
    <location>
        <begin position="26"/>
        <end position="65"/>
    </location>
</feature>
<evidence type="ECO:0000313" key="2">
    <source>
        <dbReference type="EMBL" id="GFU39482.1"/>
    </source>
</evidence>
<dbReference type="Proteomes" id="UP000887013">
    <property type="component" value="Unassembled WGS sequence"/>
</dbReference>
<name>A0A8X6UQH9_NEPPI</name>
<dbReference type="AlphaFoldDB" id="A0A8X6UQH9"/>
<protein>
    <submittedName>
        <fullName evidence="2">Uncharacterized protein</fullName>
    </submittedName>
</protein>
<dbReference type="EMBL" id="BMAW01035373">
    <property type="protein sequence ID" value="GFU39482.1"/>
    <property type="molecule type" value="Genomic_DNA"/>
</dbReference>
<organism evidence="2 3">
    <name type="scientific">Nephila pilipes</name>
    <name type="common">Giant wood spider</name>
    <name type="synonym">Nephila maculata</name>
    <dbReference type="NCBI Taxonomy" id="299642"/>
    <lineage>
        <taxon>Eukaryota</taxon>
        <taxon>Metazoa</taxon>
        <taxon>Ecdysozoa</taxon>
        <taxon>Arthropoda</taxon>
        <taxon>Chelicerata</taxon>
        <taxon>Arachnida</taxon>
        <taxon>Araneae</taxon>
        <taxon>Araneomorphae</taxon>
        <taxon>Entelegynae</taxon>
        <taxon>Araneoidea</taxon>
        <taxon>Nephilidae</taxon>
        <taxon>Nephila</taxon>
    </lineage>
</organism>
<keyword evidence="3" id="KW-1185">Reference proteome</keyword>
<evidence type="ECO:0000256" key="1">
    <source>
        <dbReference type="SAM" id="MobiDB-lite"/>
    </source>
</evidence>
<proteinExistence type="predicted"/>
<comment type="caution">
    <text evidence="2">The sequence shown here is derived from an EMBL/GenBank/DDBJ whole genome shotgun (WGS) entry which is preliminary data.</text>
</comment>
<reference evidence="2" key="1">
    <citation type="submission" date="2020-08" db="EMBL/GenBank/DDBJ databases">
        <title>Multicomponent nature underlies the extraordinary mechanical properties of spider dragline silk.</title>
        <authorList>
            <person name="Kono N."/>
            <person name="Nakamura H."/>
            <person name="Mori M."/>
            <person name="Yoshida Y."/>
            <person name="Ohtoshi R."/>
            <person name="Malay A.D."/>
            <person name="Moran D.A.P."/>
            <person name="Tomita M."/>
            <person name="Numata K."/>
            <person name="Arakawa K."/>
        </authorList>
    </citation>
    <scope>NUCLEOTIDE SEQUENCE</scope>
</reference>
<accession>A0A8X6UQH9</accession>
<evidence type="ECO:0000313" key="3">
    <source>
        <dbReference type="Proteomes" id="UP000887013"/>
    </source>
</evidence>
<gene>
    <name evidence="2" type="ORF">NPIL_24451</name>
</gene>